<dbReference type="Pfam" id="PF04024">
    <property type="entry name" value="PspC"/>
    <property type="match status" value="1"/>
</dbReference>
<name>A0A1F7UGY4_9BACT</name>
<feature type="domain" description="LiaI-LiaF-like transmembrane region" evidence="9">
    <location>
        <begin position="94"/>
        <end position="133"/>
    </location>
</feature>
<dbReference type="InterPro" id="IPR043726">
    <property type="entry name" value="LiaI-LiaF-like_TM1"/>
</dbReference>
<dbReference type="GO" id="GO:0005886">
    <property type="term" value="C:plasma membrane"/>
    <property type="evidence" value="ECO:0007669"/>
    <property type="project" value="UniProtKB-SubCell"/>
</dbReference>
<evidence type="ECO:0000259" key="8">
    <source>
        <dbReference type="Pfam" id="PF04024"/>
    </source>
</evidence>
<sequence length="138" mass="15215">MDKKLYRSCTHRVIAGVCGGLGEYFDVDPVIVRALFVVAALGGGFGVLAYLALWAVLPEEGGSEREEGTEASRQEGDILAKQKDNEGEGRRRNVGAVVLIVLGALFLLNNFMPRWDFGRLWPVFLIVVGVMLLIQRHE</sequence>
<feature type="domain" description="Phage shock protein PspC N-terminal" evidence="8">
    <location>
        <begin position="3"/>
        <end position="60"/>
    </location>
</feature>
<keyword evidence="4 7" id="KW-1133">Transmembrane helix</keyword>
<dbReference type="Proteomes" id="UP000176604">
    <property type="component" value="Unassembled WGS sequence"/>
</dbReference>
<organism evidence="10 11">
    <name type="scientific">Candidatus Uhrbacteria bacterium RIFCSPHIGHO2_12_FULL_54_23</name>
    <dbReference type="NCBI Taxonomy" id="1802397"/>
    <lineage>
        <taxon>Bacteria</taxon>
        <taxon>Candidatus Uhriibacteriota</taxon>
    </lineage>
</organism>
<keyword evidence="2" id="KW-1003">Cell membrane</keyword>
<proteinExistence type="predicted"/>
<reference evidence="10 11" key="1">
    <citation type="journal article" date="2016" name="Nat. Commun.">
        <title>Thousands of microbial genomes shed light on interconnected biogeochemical processes in an aquifer system.</title>
        <authorList>
            <person name="Anantharaman K."/>
            <person name="Brown C.T."/>
            <person name="Hug L.A."/>
            <person name="Sharon I."/>
            <person name="Castelle C.J."/>
            <person name="Probst A.J."/>
            <person name="Thomas B.C."/>
            <person name="Singh A."/>
            <person name="Wilkins M.J."/>
            <person name="Karaoz U."/>
            <person name="Brodie E.L."/>
            <person name="Williams K.H."/>
            <person name="Hubbard S.S."/>
            <person name="Banfield J.F."/>
        </authorList>
    </citation>
    <scope>NUCLEOTIDE SEQUENCE [LARGE SCALE GENOMIC DNA]</scope>
</reference>
<feature type="transmembrane region" description="Helical" evidence="7">
    <location>
        <begin position="93"/>
        <end position="112"/>
    </location>
</feature>
<dbReference type="STRING" id="1802397.A3J43_02790"/>
<comment type="subcellular location">
    <subcellularLocation>
        <location evidence="1">Cell membrane</location>
        <topology evidence="1">Single-pass membrane protein</topology>
    </subcellularLocation>
</comment>
<keyword evidence="3 7" id="KW-0812">Transmembrane</keyword>
<protein>
    <recommendedName>
        <fullName evidence="12">Phage shock protein PspC N-terminal domain-containing protein</fullName>
    </recommendedName>
</protein>
<comment type="caution">
    <text evidence="10">The sequence shown here is derived from an EMBL/GenBank/DDBJ whole genome shotgun (WGS) entry which is preliminary data.</text>
</comment>
<evidence type="ECO:0000313" key="11">
    <source>
        <dbReference type="Proteomes" id="UP000176604"/>
    </source>
</evidence>
<accession>A0A1F7UGY4</accession>
<dbReference type="EMBL" id="MGEF01000057">
    <property type="protein sequence ID" value="OGL77532.1"/>
    <property type="molecule type" value="Genomic_DNA"/>
</dbReference>
<evidence type="ECO:0000256" key="7">
    <source>
        <dbReference type="SAM" id="Phobius"/>
    </source>
</evidence>
<dbReference type="Pfam" id="PF18917">
    <property type="entry name" value="LiaI-LiaF-like_TM1"/>
    <property type="match status" value="1"/>
</dbReference>
<gene>
    <name evidence="10" type="ORF">A3J43_02790</name>
</gene>
<evidence type="ECO:0008006" key="12">
    <source>
        <dbReference type="Google" id="ProtNLM"/>
    </source>
</evidence>
<evidence type="ECO:0000313" key="10">
    <source>
        <dbReference type="EMBL" id="OGL77532.1"/>
    </source>
</evidence>
<keyword evidence="5 7" id="KW-0472">Membrane</keyword>
<feature type="transmembrane region" description="Helical" evidence="7">
    <location>
        <begin position="118"/>
        <end position="134"/>
    </location>
</feature>
<evidence type="ECO:0000256" key="6">
    <source>
        <dbReference type="SAM" id="MobiDB-lite"/>
    </source>
</evidence>
<dbReference type="AlphaFoldDB" id="A0A1F7UGY4"/>
<dbReference type="PANTHER" id="PTHR33885:SF3">
    <property type="entry name" value="PHAGE SHOCK PROTEIN C"/>
    <property type="match status" value="1"/>
</dbReference>
<evidence type="ECO:0000256" key="1">
    <source>
        <dbReference type="ARBA" id="ARBA00004162"/>
    </source>
</evidence>
<evidence type="ECO:0000259" key="9">
    <source>
        <dbReference type="Pfam" id="PF18917"/>
    </source>
</evidence>
<evidence type="ECO:0000256" key="2">
    <source>
        <dbReference type="ARBA" id="ARBA00022475"/>
    </source>
</evidence>
<evidence type="ECO:0000256" key="5">
    <source>
        <dbReference type="ARBA" id="ARBA00023136"/>
    </source>
</evidence>
<evidence type="ECO:0000256" key="3">
    <source>
        <dbReference type="ARBA" id="ARBA00022692"/>
    </source>
</evidence>
<dbReference type="InterPro" id="IPR052027">
    <property type="entry name" value="PspC"/>
</dbReference>
<dbReference type="PANTHER" id="PTHR33885">
    <property type="entry name" value="PHAGE SHOCK PROTEIN C"/>
    <property type="match status" value="1"/>
</dbReference>
<feature type="region of interest" description="Disordered" evidence="6">
    <location>
        <begin position="64"/>
        <end position="87"/>
    </location>
</feature>
<dbReference type="InterPro" id="IPR007168">
    <property type="entry name" value="Phageshock_PspC_N"/>
</dbReference>
<feature type="transmembrane region" description="Helical" evidence="7">
    <location>
        <begin position="30"/>
        <end position="57"/>
    </location>
</feature>
<evidence type="ECO:0000256" key="4">
    <source>
        <dbReference type="ARBA" id="ARBA00022989"/>
    </source>
</evidence>